<dbReference type="EMBL" id="CATOUU010000865">
    <property type="protein sequence ID" value="CAI9955670.1"/>
    <property type="molecule type" value="Genomic_DNA"/>
</dbReference>
<dbReference type="GO" id="GO:0005737">
    <property type="term" value="C:cytoplasm"/>
    <property type="evidence" value="ECO:0007669"/>
    <property type="project" value="UniProtKB-ARBA"/>
</dbReference>
<sequence length="154" mass="17146">MTDLSPFIDQDKSEILNTNAKFSQLQNMKFNIQSEADAEVLFHITFKSSVSLSEICVYGTHDQNKPSQIQIYNGYLSFDQVKSVKPNVSLACNYKLDCSKHAVPLNQLKSVGEITVYIPSNEQNTDETEFQGLGFFGKQVHSVDTRGQKLGCGG</sequence>
<evidence type="ECO:0000313" key="5">
    <source>
        <dbReference type="EMBL" id="CAL5979355.1"/>
    </source>
</evidence>
<gene>
    <name evidence="3" type="ORF">HINF_LOCUS10772</name>
    <name evidence="4" type="ORF">HINF_LOCUS43315</name>
    <name evidence="5" type="ORF">HINF_LOCUS5502</name>
    <name evidence="6" type="ORF">HINF_LOCUS6037</name>
</gene>
<keyword evidence="4" id="KW-0647">Proteasome</keyword>
<evidence type="ECO:0000313" key="4">
    <source>
        <dbReference type="EMBL" id="CAI9955670.1"/>
    </source>
</evidence>
<dbReference type="EMBL" id="CAXDID020000010">
    <property type="protein sequence ID" value="CAL5979355.1"/>
    <property type="molecule type" value="Genomic_DNA"/>
</dbReference>
<dbReference type="PANTHER" id="PTHR12175:SF1">
    <property type="entry name" value="PITH DOMAIN-CONTAINING PROTEIN 1"/>
    <property type="match status" value="1"/>
</dbReference>
<dbReference type="EMBL" id="CATOUU010000279">
    <property type="protein sequence ID" value="CAI9923127.1"/>
    <property type="molecule type" value="Genomic_DNA"/>
</dbReference>
<dbReference type="InterPro" id="IPR008979">
    <property type="entry name" value="Galactose-bd-like_sf"/>
</dbReference>
<dbReference type="PANTHER" id="PTHR12175">
    <property type="entry name" value="AD039 HT014 THIOREDOXIN FAMILY TRP26"/>
    <property type="match status" value="1"/>
</dbReference>
<organism evidence="4">
    <name type="scientific">Hexamita inflata</name>
    <dbReference type="NCBI Taxonomy" id="28002"/>
    <lineage>
        <taxon>Eukaryota</taxon>
        <taxon>Metamonada</taxon>
        <taxon>Diplomonadida</taxon>
        <taxon>Hexamitidae</taxon>
        <taxon>Hexamitinae</taxon>
        <taxon>Hexamita</taxon>
    </lineage>
</organism>
<dbReference type="InterPro" id="IPR037047">
    <property type="entry name" value="PITH_dom_sf"/>
</dbReference>
<evidence type="ECO:0000313" key="3">
    <source>
        <dbReference type="EMBL" id="CAI9923127.1"/>
    </source>
</evidence>
<comment type="caution">
    <text evidence="4">The sequence shown here is derived from an EMBL/GenBank/DDBJ whole genome shotgun (WGS) entry which is preliminary data.</text>
</comment>
<dbReference type="Proteomes" id="UP001642409">
    <property type="component" value="Unassembled WGS sequence"/>
</dbReference>
<dbReference type="PROSITE" id="PS51532">
    <property type="entry name" value="PITH"/>
    <property type="match status" value="1"/>
</dbReference>
<dbReference type="AlphaFoldDB" id="A0AA86QPM7"/>
<dbReference type="InterPro" id="IPR045099">
    <property type="entry name" value="PITH1-like"/>
</dbReference>
<name>A0AA86QPM7_9EUKA</name>
<evidence type="ECO:0000313" key="7">
    <source>
        <dbReference type="Proteomes" id="UP001642409"/>
    </source>
</evidence>
<proteinExistence type="inferred from homology"/>
<dbReference type="Pfam" id="PF06201">
    <property type="entry name" value="PITH"/>
    <property type="match status" value="1"/>
</dbReference>
<feature type="domain" description="PITH" evidence="2">
    <location>
        <begin position="1"/>
        <end position="154"/>
    </location>
</feature>
<keyword evidence="7" id="KW-1185">Reference proteome</keyword>
<accession>A0AA86QPM7</accession>
<reference evidence="4" key="1">
    <citation type="submission" date="2023-06" db="EMBL/GenBank/DDBJ databases">
        <authorList>
            <person name="Kurt Z."/>
        </authorList>
    </citation>
    <scope>NUCLEOTIDE SEQUENCE</scope>
</reference>
<protein>
    <submittedName>
        <fullName evidence="4">C-terminal proteasome-interacting domain of thiored-containing protein</fullName>
    </submittedName>
    <submittedName>
        <fullName evidence="5">C-terminal_proteasome-interacting domain of thiored-containing protein</fullName>
    </submittedName>
</protein>
<comment type="similarity">
    <text evidence="1">Belongs to the PITHD1 family.</text>
</comment>
<dbReference type="Gene3D" id="2.60.120.470">
    <property type="entry name" value="PITH domain"/>
    <property type="match status" value="1"/>
</dbReference>
<evidence type="ECO:0000256" key="1">
    <source>
        <dbReference type="ARBA" id="ARBA00025788"/>
    </source>
</evidence>
<reference evidence="5 7" key="2">
    <citation type="submission" date="2024-07" db="EMBL/GenBank/DDBJ databases">
        <authorList>
            <person name="Akdeniz Z."/>
        </authorList>
    </citation>
    <scope>NUCLEOTIDE SEQUENCE [LARGE SCALE GENOMIC DNA]</scope>
</reference>
<dbReference type="InterPro" id="IPR010400">
    <property type="entry name" value="PITH_dom"/>
</dbReference>
<dbReference type="EMBL" id="CAXDID020000012">
    <property type="protein sequence ID" value="CAL5980167.1"/>
    <property type="molecule type" value="Genomic_DNA"/>
</dbReference>
<dbReference type="GO" id="GO:0000502">
    <property type="term" value="C:proteasome complex"/>
    <property type="evidence" value="ECO:0007669"/>
    <property type="project" value="UniProtKB-KW"/>
</dbReference>
<dbReference type="SUPFAM" id="SSF49785">
    <property type="entry name" value="Galactose-binding domain-like"/>
    <property type="match status" value="1"/>
</dbReference>
<evidence type="ECO:0000259" key="2">
    <source>
        <dbReference type="PROSITE" id="PS51532"/>
    </source>
</evidence>
<evidence type="ECO:0000313" key="6">
    <source>
        <dbReference type="EMBL" id="CAL5980167.1"/>
    </source>
</evidence>